<gene>
    <name evidence="2" type="ORF">VNI00_010068</name>
</gene>
<dbReference type="Proteomes" id="UP001383192">
    <property type="component" value="Unassembled WGS sequence"/>
</dbReference>
<dbReference type="InterPro" id="IPR016169">
    <property type="entry name" value="FAD-bd_PCMH_sub2"/>
</dbReference>
<dbReference type="EMBL" id="JAYKXP010000039">
    <property type="protein sequence ID" value="KAK7039164.1"/>
    <property type="molecule type" value="Genomic_DNA"/>
</dbReference>
<accession>A0AAW0CJS4</accession>
<comment type="caution">
    <text evidence="2">The sequence shown here is derived from an EMBL/GenBank/DDBJ whole genome shotgun (WGS) entry which is preliminary data.</text>
</comment>
<proteinExistence type="predicted"/>
<sequence>MTGGGNNLGVVTKIDCTAIAQPAVWGGLNVYLENLNNLAEAIAQFELNNQDLKAVIGVIYAYDPSQGGLFATFFAPSVVRIYWLDESQDQWFHDTLMEINDNVANCAASADGGPVLPPDVMLYPNYAAFDTPTSSLFGPNLPRSREIQIKYDPNGATKLTSGWEF</sequence>
<keyword evidence="1" id="KW-0175">Coiled coil</keyword>
<dbReference type="Gene3D" id="3.30.465.10">
    <property type="match status" value="1"/>
</dbReference>
<name>A0AAW0CJS4_9AGAR</name>
<evidence type="ECO:0000256" key="1">
    <source>
        <dbReference type="SAM" id="Coils"/>
    </source>
</evidence>
<organism evidence="2 3">
    <name type="scientific">Paramarasmius palmivorus</name>
    <dbReference type="NCBI Taxonomy" id="297713"/>
    <lineage>
        <taxon>Eukaryota</taxon>
        <taxon>Fungi</taxon>
        <taxon>Dikarya</taxon>
        <taxon>Basidiomycota</taxon>
        <taxon>Agaricomycotina</taxon>
        <taxon>Agaricomycetes</taxon>
        <taxon>Agaricomycetidae</taxon>
        <taxon>Agaricales</taxon>
        <taxon>Marasmiineae</taxon>
        <taxon>Marasmiaceae</taxon>
        <taxon>Paramarasmius</taxon>
    </lineage>
</organism>
<keyword evidence="3" id="KW-1185">Reference proteome</keyword>
<evidence type="ECO:0000313" key="3">
    <source>
        <dbReference type="Proteomes" id="UP001383192"/>
    </source>
</evidence>
<protein>
    <submittedName>
        <fullName evidence="2">Uncharacterized protein</fullName>
    </submittedName>
</protein>
<evidence type="ECO:0000313" key="2">
    <source>
        <dbReference type="EMBL" id="KAK7039164.1"/>
    </source>
</evidence>
<dbReference type="AlphaFoldDB" id="A0AAW0CJS4"/>
<reference evidence="2 3" key="1">
    <citation type="submission" date="2024-01" db="EMBL/GenBank/DDBJ databases">
        <title>A draft genome for a cacao thread blight-causing isolate of Paramarasmius palmivorus.</title>
        <authorList>
            <person name="Baruah I.K."/>
            <person name="Bukari Y."/>
            <person name="Amoako-Attah I."/>
            <person name="Meinhardt L.W."/>
            <person name="Bailey B.A."/>
            <person name="Cohen S.P."/>
        </authorList>
    </citation>
    <scope>NUCLEOTIDE SEQUENCE [LARGE SCALE GENOMIC DNA]</scope>
    <source>
        <strain evidence="2 3">GH-12</strain>
    </source>
</reference>
<feature type="coiled-coil region" evidence="1">
    <location>
        <begin position="28"/>
        <end position="55"/>
    </location>
</feature>